<accession>A0A8H6FDH9</accession>
<name>A0A8H6FDH9_9LECA</name>
<protein>
    <recommendedName>
        <fullName evidence="4">Secreted protein</fullName>
    </recommendedName>
</protein>
<evidence type="ECO:0000313" key="2">
    <source>
        <dbReference type="EMBL" id="KAF6223864.1"/>
    </source>
</evidence>
<keyword evidence="1" id="KW-0732">Signal</keyword>
<dbReference type="AlphaFoldDB" id="A0A8H6FDH9"/>
<comment type="caution">
    <text evidence="2">The sequence shown here is derived from an EMBL/GenBank/DDBJ whole genome shotgun (WGS) entry which is preliminary data.</text>
</comment>
<gene>
    <name evidence="2" type="ORF">HO173_013109</name>
</gene>
<dbReference type="RefSeq" id="XP_037158176.1">
    <property type="nucleotide sequence ID" value="XM_037314934.1"/>
</dbReference>
<dbReference type="GeneID" id="59294737"/>
<evidence type="ECO:0000313" key="3">
    <source>
        <dbReference type="Proteomes" id="UP000578531"/>
    </source>
</evidence>
<feature type="signal peptide" evidence="1">
    <location>
        <begin position="1"/>
        <end position="21"/>
    </location>
</feature>
<dbReference type="Proteomes" id="UP000578531">
    <property type="component" value="Unassembled WGS sequence"/>
</dbReference>
<evidence type="ECO:0000256" key="1">
    <source>
        <dbReference type="SAM" id="SignalP"/>
    </source>
</evidence>
<reference evidence="2 3" key="1">
    <citation type="journal article" date="2020" name="Genomics">
        <title>Complete, high-quality genomes from long-read metagenomic sequencing of two wolf lichen thalli reveals enigmatic genome architecture.</title>
        <authorList>
            <person name="McKenzie S.K."/>
            <person name="Walston R.F."/>
            <person name="Allen J.L."/>
        </authorList>
    </citation>
    <scope>NUCLEOTIDE SEQUENCE [LARGE SCALE GENOMIC DNA]</scope>
    <source>
        <strain evidence="2">WasteWater2</strain>
    </source>
</reference>
<keyword evidence="3" id="KW-1185">Reference proteome</keyword>
<evidence type="ECO:0008006" key="4">
    <source>
        <dbReference type="Google" id="ProtNLM"/>
    </source>
</evidence>
<sequence>MGTWQAICAVFMFIVDTLCLAAPTLQVPASSLPAAPPSASDRRLNVSRSSNTANIDSVRALPDPWGFRIPRSPLTVEFYGSSDQYPSRILKSTFEEPKMKSRNESSPSMLAVL</sequence>
<proteinExistence type="predicted"/>
<organism evidence="2 3">
    <name type="scientific">Letharia columbiana</name>
    <dbReference type="NCBI Taxonomy" id="112416"/>
    <lineage>
        <taxon>Eukaryota</taxon>
        <taxon>Fungi</taxon>
        <taxon>Dikarya</taxon>
        <taxon>Ascomycota</taxon>
        <taxon>Pezizomycotina</taxon>
        <taxon>Lecanoromycetes</taxon>
        <taxon>OSLEUM clade</taxon>
        <taxon>Lecanoromycetidae</taxon>
        <taxon>Lecanorales</taxon>
        <taxon>Lecanorineae</taxon>
        <taxon>Parmeliaceae</taxon>
        <taxon>Letharia</taxon>
    </lineage>
</organism>
<dbReference type="EMBL" id="JACCJC010000130">
    <property type="protein sequence ID" value="KAF6223864.1"/>
    <property type="molecule type" value="Genomic_DNA"/>
</dbReference>
<feature type="chain" id="PRO_5034272073" description="Secreted protein" evidence="1">
    <location>
        <begin position="22"/>
        <end position="113"/>
    </location>
</feature>